<evidence type="ECO:0000313" key="1">
    <source>
        <dbReference type="EMBL" id="KDP34176.1"/>
    </source>
</evidence>
<reference evidence="1 2" key="1">
    <citation type="journal article" date="2014" name="PLoS ONE">
        <title>Global Analysis of Gene Expression Profiles in Physic Nut (Jatropha curcas L.) Seedlings Exposed to Salt Stress.</title>
        <authorList>
            <person name="Zhang L."/>
            <person name="Zhang C."/>
            <person name="Wu P."/>
            <person name="Chen Y."/>
            <person name="Li M."/>
            <person name="Jiang H."/>
            <person name="Wu G."/>
        </authorList>
    </citation>
    <scope>NUCLEOTIDE SEQUENCE [LARGE SCALE GENOMIC DNA]</scope>
    <source>
        <strain evidence="2">cv. GZQX0401</strain>
        <tissue evidence="1">Young leaves</tissue>
    </source>
</reference>
<accession>A0A067KD79</accession>
<dbReference type="AlphaFoldDB" id="A0A067KD79"/>
<protein>
    <submittedName>
        <fullName evidence="1">Uncharacterized protein</fullName>
    </submittedName>
</protein>
<dbReference type="EMBL" id="KK914539">
    <property type="protein sequence ID" value="KDP34176.1"/>
    <property type="molecule type" value="Genomic_DNA"/>
</dbReference>
<evidence type="ECO:0000313" key="2">
    <source>
        <dbReference type="Proteomes" id="UP000027138"/>
    </source>
</evidence>
<proteinExistence type="predicted"/>
<gene>
    <name evidence="1" type="ORF">JCGZ_07747</name>
</gene>
<keyword evidence="2" id="KW-1185">Reference proteome</keyword>
<dbReference type="Proteomes" id="UP000027138">
    <property type="component" value="Unassembled WGS sequence"/>
</dbReference>
<name>A0A067KD79_JATCU</name>
<sequence>MARMEKDLYLHTSIILLRPALRNSEFNPSSAIPPFLLSPTVAVGYSEFNRIYHPYSIGVVKSGSKIYMIGGEYRIIGHPLSRPIVEAIEGNIYALYRNSIKGDMNVPPRFDTFEVLDPSSVDPSWETRSGKFFYFDTHEKHWFLDINILKYWDGPVLDDHFPGGGRMVSGDVIVAIADMDFDCDLGRKVRLYGYLYSADGCLLKCQNLGDVFSGITKRGLYVRSSLIIEMEDSRICALAIGYIENQKMLTITICSVRKLPEADEIQAKAANMSPPSASGHTGELLSMQIEKQYIFNLATTILSVKGAFFA</sequence>
<organism evidence="1 2">
    <name type="scientific">Jatropha curcas</name>
    <name type="common">Barbados nut</name>
    <dbReference type="NCBI Taxonomy" id="180498"/>
    <lineage>
        <taxon>Eukaryota</taxon>
        <taxon>Viridiplantae</taxon>
        <taxon>Streptophyta</taxon>
        <taxon>Embryophyta</taxon>
        <taxon>Tracheophyta</taxon>
        <taxon>Spermatophyta</taxon>
        <taxon>Magnoliopsida</taxon>
        <taxon>eudicotyledons</taxon>
        <taxon>Gunneridae</taxon>
        <taxon>Pentapetalae</taxon>
        <taxon>rosids</taxon>
        <taxon>fabids</taxon>
        <taxon>Malpighiales</taxon>
        <taxon>Euphorbiaceae</taxon>
        <taxon>Crotonoideae</taxon>
        <taxon>Jatropheae</taxon>
        <taxon>Jatropha</taxon>
    </lineage>
</organism>